<keyword evidence="1" id="KW-0812">Transmembrane</keyword>
<evidence type="ECO:0000313" key="3">
    <source>
        <dbReference type="Proteomes" id="UP001500655"/>
    </source>
</evidence>
<dbReference type="Proteomes" id="UP001500655">
    <property type="component" value="Unassembled WGS sequence"/>
</dbReference>
<gene>
    <name evidence="2" type="ORF">GCM10009681_28960</name>
</gene>
<evidence type="ECO:0000256" key="1">
    <source>
        <dbReference type="SAM" id="Phobius"/>
    </source>
</evidence>
<reference evidence="3" key="1">
    <citation type="journal article" date="2019" name="Int. J. Syst. Evol. Microbiol.">
        <title>The Global Catalogue of Microorganisms (GCM) 10K type strain sequencing project: providing services to taxonomists for standard genome sequencing and annotation.</title>
        <authorList>
            <consortium name="The Broad Institute Genomics Platform"/>
            <consortium name="The Broad Institute Genome Sequencing Center for Infectious Disease"/>
            <person name="Wu L."/>
            <person name="Ma J."/>
        </authorList>
    </citation>
    <scope>NUCLEOTIDE SEQUENCE [LARGE SCALE GENOMIC DNA]</scope>
    <source>
        <strain evidence="3">JCM 13249</strain>
    </source>
</reference>
<name>A0ABP4WJ75_9ACTN</name>
<comment type="caution">
    <text evidence="2">The sequence shown here is derived from an EMBL/GenBank/DDBJ whole genome shotgun (WGS) entry which is preliminary data.</text>
</comment>
<proteinExistence type="predicted"/>
<dbReference type="RefSeq" id="WP_344081569.1">
    <property type="nucleotide sequence ID" value="NZ_BAAALS010000012.1"/>
</dbReference>
<feature type="transmembrane region" description="Helical" evidence="1">
    <location>
        <begin position="32"/>
        <end position="54"/>
    </location>
</feature>
<keyword evidence="3" id="KW-1185">Reference proteome</keyword>
<accession>A0ABP4WJ75</accession>
<dbReference type="EMBL" id="BAAALS010000012">
    <property type="protein sequence ID" value="GAA1755975.1"/>
    <property type="molecule type" value="Genomic_DNA"/>
</dbReference>
<organism evidence="2 3">
    <name type="scientific">Luedemannella helvata</name>
    <dbReference type="NCBI Taxonomy" id="349315"/>
    <lineage>
        <taxon>Bacteria</taxon>
        <taxon>Bacillati</taxon>
        <taxon>Actinomycetota</taxon>
        <taxon>Actinomycetes</taxon>
        <taxon>Micromonosporales</taxon>
        <taxon>Micromonosporaceae</taxon>
        <taxon>Luedemannella</taxon>
    </lineage>
</organism>
<keyword evidence="1" id="KW-0472">Membrane</keyword>
<keyword evidence="1" id="KW-1133">Transmembrane helix</keyword>
<sequence>MSDVHEDPSANTARFQAFVNEAPEPEKRGLPIALIATIGVAAVAVIAVITFLAVS</sequence>
<protein>
    <submittedName>
        <fullName evidence="2">Uncharacterized protein</fullName>
    </submittedName>
</protein>
<evidence type="ECO:0000313" key="2">
    <source>
        <dbReference type="EMBL" id="GAA1755975.1"/>
    </source>
</evidence>